<evidence type="ECO:0000313" key="4">
    <source>
        <dbReference type="Proteomes" id="UP000075714"/>
    </source>
</evidence>
<feature type="compositionally biased region" description="Low complexity" evidence="1">
    <location>
        <begin position="361"/>
        <end position="370"/>
    </location>
</feature>
<protein>
    <submittedName>
        <fullName evidence="3">Uncharacterized protein</fullName>
    </submittedName>
</protein>
<dbReference type="AlphaFoldDB" id="A0A150G2K1"/>
<feature type="region of interest" description="Disordered" evidence="1">
    <location>
        <begin position="355"/>
        <end position="566"/>
    </location>
</feature>
<dbReference type="Proteomes" id="UP000075714">
    <property type="component" value="Unassembled WGS sequence"/>
</dbReference>
<dbReference type="PANTHER" id="PTHR12242:SF1">
    <property type="entry name" value="MYND-TYPE DOMAIN-CONTAINING PROTEIN"/>
    <property type="match status" value="1"/>
</dbReference>
<keyword evidence="2" id="KW-0812">Transmembrane</keyword>
<keyword evidence="4" id="KW-1185">Reference proteome</keyword>
<keyword evidence="2" id="KW-1133">Transmembrane helix</keyword>
<feature type="region of interest" description="Disordered" evidence="1">
    <location>
        <begin position="1"/>
        <end position="29"/>
    </location>
</feature>
<dbReference type="EMBL" id="LSYV01000075">
    <property type="protein sequence ID" value="KXZ44077.1"/>
    <property type="molecule type" value="Genomic_DNA"/>
</dbReference>
<sequence>MGGIRSVGSGGSGASGGRDSGAGASGVGRSGGSAAGTVSSAGARVGSSLSWASTTAGGLSPGPYAPLRRLHPREFWAFDVLDPAHLVTSYWIKPSLLVLAHIVMALYLLAVLLIERFAEQDVGPWWATYFTHWNLSLFCIAAALAAVNTARHLPHLVSSAPRPDNTPSRTNWGASVSPLATVSSSTAHRRGDSIDGGGRKDPSGGGPDGDGGGDGRKAAAGGQRSDYRDTGAAKAAAVASLAGPEQFPEPDVELGSAGRRGEPPLPLSTPPPTPPRPTAPPQAGPTAPPQSPSPIQIQSQQDPNQANVHHAGVVQRLGRVVGPMAAAAASASAAVLRAAQSGRAARRAARRAFRPLGMGAGVPPSETGSSSVGGEGVSDAGDWEAESSGHHHNNGGGSRGASAGGDGGWTGGRGGSVGGGSDGGGGEGPRAGGNGGSGSGGAAGGVRDGSGAGEAAGAGDGGDKGAAGPIAPGLQPQVSGGSGAAGKQRSVEMERSESGGGRRTGTGTGSGSVGGGDGGGRGAGSGSGRIAGTGTGGGVSGVLHKLLPPVRTTGSERPRAEGGPDGELRPAIRWDVLSLAHQLTMEVSVVCALFLTLFYWGGLVGLAGEPYNRRSAANYMKHAGNSVLALAQVVCTRLPIVSYHFTAVLLYLASYVVFVWIYGEVGGTWRYALNWERLRGTVGLAVLVVLQLIMFLIWYYVARVREWRGRLRVARVGDFAFEDAAELVGRDEEEGRAPLPGSRGGRATQRRQQAQQPKQGG</sequence>
<feature type="compositionally biased region" description="Gly residues" evidence="1">
    <location>
        <begin position="498"/>
        <end position="540"/>
    </location>
</feature>
<feature type="compositionally biased region" description="Low complexity" evidence="1">
    <location>
        <begin position="745"/>
        <end position="761"/>
    </location>
</feature>
<proteinExistence type="predicted"/>
<feature type="transmembrane region" description="Helical" evidence="2">
    <location>
        <begin position="587"/>
        <end position="607"/>
    </location>
</feature>
<dbReference type="PANTHER" id="PTHR12242">
    <property type="entry name" value="OS02G0130600 PROTEIN-RELATED"/>
    <property type="match status" value="1"/>
</dbReference>
<keyword evidence="2" id="KW-0472">Membrane</keyword>
<feature type="compositionally biased region" description="Gly residues" evidence="1">
    <location>
        <begin position="203"/>
        <end position="212"/>
    </location>
</feature>
<feature type="compositionally biased region" description="Low complexity" evidence="1">
    <location>
        <begin position="293"/>
        <end position="306"/>
    </location>
</feature>
<evidence type="ECO:0000256" key="1">
    <source>
        <dbReference type="SAM" id="MobiDB-lite"/>
    </source>
</evidence>
<feature type="transmembrane region" description="Helical" evidence="2">
    <location>
        <begin position="682"/>
        <end position="702"/>
    </location>
</feature>
<organism evidence="3 4">
    <name type="scientific">Gonium pectorale</name>
    <name type="common">Green alga</name>
    <dbReference type="NCBI Taxonomy" id="33097"/>
    <lineage>
        <taxon>Eukaryota</taxon>
        <taxon>Viridiplantae</taxon>
        <taxon>Chlorophyta</taxon>
        <taxon>core chlorophytes</taxon>
        <taxon>Chlorophyceae</taxon>
        <taxon>CS clade</taxon>
        <taxon>Chlamydomonadales</taxon>
        <taxon>Volvocaceae</taxon>
        <taxon>Gonium</taxon>
    </lineage>
</organism>
<dbReference type="OrthoDB" id="419711at2759"/>
<gene>
    <name evidence="3" type="ORF">GPECTOR_74g691</name>
</gene>
<feature type="compositionally biased region" description="Pro residues" evidence="1">
    <location>
        <begin position="263"/>
        <end position="292"/>
    </location>
</feature>
<reference evidence="4" key="1">
    <citation type="journal article" date="2016" name="Nat. Commun.">
        <title>The Gonium pectorale genome demonstrates co-option of cell cycle regulation during the evolution of multicellularity.</title>
        <authorList>
            <person name="Hanschen E.R."/>
            <person name="Marriage T.N."/>
            <person name="Ferris P.J."/>
            <person name="Hamaji T."/>
            <person name="Toyoda A."/>
            <person name="Fujiyama A."/>
            <person name="Neme R."/>
            <person name="Noguchi H."/>
            <person name="Minakuchi Y."/>
            <person name="Suzuki M."/>
            <person name="Kawai-Toyooka H."/>
            <person name="Smith D.R."/>
            <person name="Sparks H."/>
            <person name="Anderson J."/>
            <person name="Bakaric R."/>
            <person name="Luria V."/>
            <person name="Karger A."/>
            <person name="Kirschner M.W."/>
            <person name="Durand P.M."/>
            <person name="Michod R.E."/>
            <person name="Nozaki H."/>
            <person name="Olson B.J."/>
        </authorList>
    </citation>
    <scope>NUCLEOTIDE SEQUENCE [LARGE SCALE GENOMIC DNA]</scope>
    <source>
        <strain evidence="4">NIES-2863</strain>
    </source>
</reference>
<feature type="region of interest" description="Disordered" evidence="1">
    <location>
        <begin position="729"/>
        <end position="761"/>
    </location>
</feature>
<dbReference type="GO" id="GO:0016020">
    <property type="term" value="C:membrane"/>
    <property type="evidence" value="ECO:0007669"/>
    <property type="project" value="TreeGrafter"/>
</dbReference>
<feature type="transmembrane region" description="Helical" evidence="2">
    <location>
        <begin position="96"/>
        <end position="114"/>
    </location>
</feature>
<evidence type="ECO:0000256" key="2">
    <source>
        <dbReference type="SAM" id="Phobius"/>
    </source>
</evidence>
<feature type="compositionally biased region" description="Polar residues" evidence="1">
    <location>
        <begin position="165"/>
        <end position="186"/>
    </location>
</feature>
<feature type="compositionally biased region" description="Basic and acidic residues" evidence="1">
    <location>
        <begin position="189"/>
        <end position="202"/>
    </location>
</feature>
<comment type="caution">
    <text evidence="3">The sequence shown here is derived from an EMBL/GenBank/DDBJ whole genome shotgun (WGS) entry which is preliminary data.</text>
</comment>
<evidence type="ECO:0000313" key="3">
    <source>
        <dbReference type="EMBL" id="KXZ44077.1"/>
    </source>
</evidence>
<feature type="compositionally biased region" description="Low complexity" evidence="1">
    <location>
        <begin position="232"/>
        <end position="242"/>
    </location>
</feature>
<feature type="transmembrane region" description="Helical" evidence="2">
    <location>
        <begin position="126"/>
        <end position="147"/>
    </location>
</feature>
<feature type="compositionally biased region" description="Gly residues" evidence="1">
    <location>
        <begin position="394"/>
        <end position="460"/>
    </location>
</feature>
<feature type="region of interest" description="Disordered" evidence="1">
    <location>
        <begin position="157"/>
        <end position="307"/>
    </location>
</feature>
<feature type="transmembrane region" description="Helical" evidence="2">
    <location>
        <begin position="643"/>
        <end position="662"/>
    </location>
</feature>
<name>A0A150G2K1_GONPE</name>
<feature type="compositionally biased region" description="Basic and acidic residues" evidence="1">
    <location>
        <begin position="554"/>
        <end position="566"/>
    </location>
</feature>
<accession>A0A150G2K1</accession>